<dbReference type="InterPro" id="IPR000192">
    <property type="entry name" value="Aminotrans_V_dom"/>
</dbReference>
<keyword evidence="4 12" id="KW-0808">Transferase</keyword>
<dbReference type="PROSITE" id="PS00595">
    <property type="entry name" value="AA_TRANSFER_CLASS_5"/>
    <property type="match status" value="1"/>
</dbReference>
<dbReference type="GO" id="GO:0004760">
    <property type="term" value="F:L-serine-pyruvate transaminase activity"/>
    <property type="evidence" value="ECO:0007669"/>
    <property type="project" value="TreeGrafter"/>
</dbReference>
<dbReference type="InterPro" id="IPR020578">
    <property type="entry name" value="Aminotrans_V_PyrdxlP_BS"/>
</dbReference>
<evidence type="ECO:0000256" key="4">
    <source>
        <dbReference type="ARBA" id="ARBA00022679"/>
    </source>
</evidence>
<name>A0A812E1A9_ACAPH</name>
<evidence type="ECO:0000256" key="8">
    <source>
        <dbReference type="PIRSR" id="PIRSR000524-50"/>
    </source>
</evidence>
<keyword evidence="5 6" id="KW-0663">Pyridoxal phosphate</keyword>
<dbReference type="SUPFAM" id="SSF53383">
    <property type="entry name" value="PLP-dependent transferases"/>
    <property type="match status" value="1"/>
</dbReference>
<feature type="modified residue" description="N6-(pyridoxal phosphate)lysine" evidence="8">
    <location>
        <position position="207"/>
    </location>
</feature>
<evidence type="ECO:0000256" key="3">
    <source>
        <dbReference type="ARBA" id="ARBA00022576"/>
    </source>
</evidence>
<sequence>MMSSIKPPDDRLKESLVLPIKTLTGPGPSNCSERVLNANKLPMVGHLHKEFIKVMDDIKAGIQYAFQTHNDWTLAISGTGHAAMEAACCNLVEPNDVVLIGVNGIWGERFSNMAERQNANVKKMMKPMGETFTLEEIEQHLMTHKPVLLFLTQGESSAGTLQDLKGVGYLCHKYDCILVVDSVAALGGTAMFMDDWEIDVLYTGSQKVIGAPPGASPISFSERAKQKVLTRKKKITSFYFDMVELVKYWSADGVRQYHHTAPISNMFALREGLAELAEEGLERSWQRHNECALMLHNGITKLGLQLFVQDKKDRLPCITTVKVPEDVKWKDVVDYAMEKHLVEISGGLGNLAGKVWRIGLMGQNARRDIVQKVLIALGDSLKNATKSPSN</sequence>
<dbReference type="Gene3D" id="3.90.1150.10">
    <property type="entry name" value="Aspartate Aminotransferase, domain 1"/>
    <property type="match status" value="1"/>
</dbReference>
<evidence type="ECO:0000313" key="13">
    <source>
        <dbReference type="Proteomes" id="UP000597762"/>
    </source>
</evidence>
<comment type="catalytic activity">
    <reaction evidence="6">
        <text>glyoxylate + L-alanine = glycine + pyruvate</text>
        <dbReference type="Rhea" id="RHEA:24248"/>
        <dbReference type="ChEBI" id="CHEBI:15361"/>
        <dbReference type="ChEBI" id="CHEBI:36655"/>
        <dbReference type="ChEBI" id="CHEBI:57305"/>
        <dbReference type="ChEBI" id="CHEBI:57972"/>
        <dbReference type="EC" id="2.6.1.44"/>
    </reaction>
</comment>
<dbReference type="Proteomes" id="UP000597762">
    <property type="component" value="Unassembled WGS sequence"/>
</dbReference>
<evidence type="ECO:0000256" key="5">
    <source>
        <dbReference type="ARBA" id="ARBA00022898"/>
    </source>
</evidence>
<dbReference type="Gene3D" id="3.40.640.10">
    <property type="entry name" value="Type I PLP-dependent aspartate aminotransferase-like (Major domain)"/>
    <property type="match status" value="1"/>
</dbReference>
<dbReference type="InterPro" id="IPR015421">
    <property type="entry name" value="PyrdxlP-dep_Trfase_major"/>
</dbReference>
<evidence type="ECO:0000313" key="12">
    <source>
        <dbReference type="EMBL" id="CAE1313299.1"/>
    </source>
</evidence>
<comment type="similarity">
    <text evidence="2 6 9">Belongs to the class-V pyridoxal-phosphate-dependent aminotransferase family.</text>
</comment>
<dbReference type="InterPro" id="IPR015424">
    <property type="entry name" value="PyrdxlP-dep_Trfase"/>
</dbReference>
<gene>
    <name evidence="12" type="ORF">SPHA_64473</name>
</gene>
<dbReference type="GO" id="GO:0008453">
    <property type="term" value="F:alanine-glyoxylate transaminase activity"/>
    <property type="evidence" value="ECO:0007669"/>
    <property type="project" value="UniProtKB-EC"/>
</dbReference>
<dbReference type="PANTHER" id="PTHR21152">
    <property type="entry name" value="AMINOTRANSFERASE CLASS V"/>
    <property type="match status" value="1"/>
</dbReference>
<organism evidence="12 13">
    <name type="scientific">Acanthosepion pharaonis</name>
    <name type="common">Pharaoh cuttlefish</name>
    <name type="synonym">Sepia pharaonis</name>
    <dbReference type="NCBI Taxonomy" id="158019"/>
    <lineage>
        <taxon>Eukaryota</taxon>
        <taxon>Metazoa</taxon>
        <taxon>Spiralia</taxon>
        <taxon>Lophotrochozoa</taxon>
        <taxon>Mollusca</taxon>
        <taxon>Cephalopoda</taxon>
        <taxon>Coleoidea</taxon>
        <taxon>Decapodiformes</taxon>
        <taxon>Sepiida</taxon>
        <taxon>Sepiina</taxon>
        <taxon>Sepiidae</taxon>
        <taxon>Acanthosepion</taxon>
    </lineage>
</organism>
<proteinExistence type="inferred from homology"/>
<evidence type="ECO:0000259" key="11">
    <source>
        <dbReference type="Pfam" id="PF00266"/>
    </source>
</evidence>
<keyword evidence="13" id="KW-1185">Reference proteome</keyword>
<dbReference type="OrthoDB" id="7403325at2759"/>
<dbReference type="AlphaFoldDB" id="A0A812E1A9"/>
<evidence type="ECO:0000256" key="7">
    <source>
        <dbReference type="PIRSR" id="PIRSR000524-1"/>
    </source>
</evidence>
<comment type="caution">
    <text evidence="12">The sequence shown here is derived from an EMBL/GenBank/DDBJ whole genome shotgun (WGS) entry which is preliminary data.</text>
</comment>
<evidence type="ECO:0000256" key="9">
    <source>
        <dbReference type="RuleBase" id="RU004075"/>
    </source>
</evidence>
<feature type="domain" description="Aminotransferase class V" evidence="11">
    <location>
        <begin position="37"/>
        <end position="347"/>
    </location>
</feature>
<keyword evidence="3 12" id="KW-0032">Aminotransferase</keyword>
<comment type="cofactor">
    <cofactor evidence="1 6 8 10">
        <name>pyridoxal 5'-phosphate</name>
        <dbReference type="ChEBI" id="CHEBI:597326"/>
    </cofactor>
</comment>
<dbReference type="GO" id="GO:0005777">
    <property type="term" value="C:peroxisome"/>
    <property type="evidence" value="ECO:0007669"/>
    <property type="project" value="TreeGrafter"/>
</dbReference>
<dbReference type="FunFam" id="3.40.640.10:FF:000027">
    <property type="entry name" value="Serine--pyruvate aminotransferase, mitochondrial"/>
    <property type="match status" value="1"/>
</dbReference>
<dbReference type="FunFam" id="3.90.1150.10:FF:000039">
    <property type="entry name" value="Serine--pyruvate aminotransferase"/>
    <property type="match status" value="1"/>
</dbReference>
<dbReference type="InterPro" id="IPR024169">
    <property type="entry name" value="SP_NH2Trfase/AEP_transaminase"/>
</dbReference>
<dbReference type="InterPro" id="IPR015422">
    <property type="entry name" value="PyrdxlP-dep_Trfase_small"/>
</dbReference>
<dbReference type="EMBL" id="CAHIKZ030004634">
    <property type="protein sequence ID" value="CAE1313299.1"/>
    <property type="molecule type" value="Genomic_DNA"/>
</dbReference>
<evidence type="ECO:0000256" key="2">
    <source>
        <dbReference type="ARBA" id="ARBA00009236"/>
    </source>
</evidence>
<evidence type="ECO:0000256" key="6">
    <source>
        <dbReference type="PIRNR" id="PIRNR000524"/>
    </source>
</evidence>
<dbReference type="EC" id="2.6.1.44" evidence="6"/>
<reference evidence="12" key="1">
    <citation type="submission" date="2021-01" db="EMBL/GenBank/DDBJ databases">
        <authorList>
            <person name="Li R."/>
            <person name="Bekaert M."/>
        </authorList>
    </citation>
    <scope>NUCLEOTIDE SEQUENCE</scope>
    <source>
        <strain evidence="12">Farmed</strain>
    </source>
</reference>
<dbReference type="PIRSF" id="PIRSF000524">
    <property type="entry name" value="SPT"/>
    <property type="match status" value="1"/>
</dbReference>
<feature type="binding site" evidence="7">
    <location>
        <position position="357"/>
    </location>
    <ligand>
        <name>substrate</name>
    </ligand>
</feature>
<dbReference type="PANTHER" id="PTHR21152:SF40">
    <property type="entry name" value="ALANINE--GLYOXYLATE AMINOTRANSFERASE"/>
    <property type="match status" value="1"/>
</dbReference>
<dbReference type="CDD" id="cd06451">
    <property type="entry name" value="AGAT_like"/>
    <property type="match status" value="1"/>
</dbReference>
<dbReference type="Pfam" id="PF00266">
    <property type="entry name" value="Aminotran_5"/>
    <property type="match status" value="1"/>
</dbReference>
<dbReference type="GO" id="GO:0019265">
    <property type="term" value="P:glycine biosynthetic process, by transamination of glyoxylate"/>
    <property type="evidence" value="ECO:0007669"/>
    <property type="project" value="TreeGrafter"/>
</dbReference>
<accession>A0A812E1A9</accession>
<evidence type="ECO:0000256" key="10">
    <source>
        <dbReference type="RuleBase" id="RU004504"/>
    </source>
</evidence>
<evidence type="ECO:0000256" key="1">
    <source>
        <dbReference type="ARBA" id="ARBA00001933"/>
    </source>
</evidence>
<protein>
    <recommendedName>
        <fullName evidence="6">Alanine--glyoxylate aminotransferase</fullName>
        <ecNumber evidence="6">2.6.1.44</ecNumber>
    </recommendedName>
</protein>